<dbReference type="RefSeq" id="WP_266059788.1">
    <property type="nucleotide sequence ID" value="NZ_JAPKFM010000001.1"/>
</dbReference>
<dbReference type="AlphaFoldDB" id="A0A9X3D179"/>
<dbReference type="EMBL" id="JAPKFM010000001">
    <property type="protein sequence ID" value="MCX2962749.1"/>
    <property type="molecule type" value="Genomic_DNA"/>
</dbReference>
<evidence type="ECO:0000313" key="1">
    <source>
        <dbReference type="EMBL" id="MCX2962749.1"/>
    </source>
</evidence>
<dbReference type="SUPFAM" id="SSF52777">
    <property type="entry name" value="CoA-dependent acyltransferases"/>
    <property type="match status" value="1"/>
</dbReference>
<keyword evidence="2" id="KW-1185">Reference proteome</keyword>
<dbReference type="Proteomes" id="UP001143347">
    <property type="component" value="Unassembled WGS sequence"/>
</dbReference>
<evidence type="ECO:0008006" key="3">
    <source>
        <dbReference type="Google" id="ProtNLM"/>
    </source>
</evidence>
<gene>
    <name evidence="1" type="ORF">OSB52_01435</name>
</gene>
<name>A0A9X3D179_9ACTN</name>
<proteinExistence type="predicted"/>
<sequence length="484" mass="51437">MRAASAIRATDHTAELVDDGSASHGRYRTDLSRRDIRLGDADTTYWFLHRALGWDVVLQLVWVMNGPIAADTLALLNRQLAAGRLHRRLIVPRMPGARPVWTNAYQAPALVVDHAEIDEAEADDWAAEEMATVRLDAEAGRCWRLRAIRCASGATVISLCALHLVADGRTLVTAAAAAMAATDRGAPAPAPPAGAAERRWSRFAHSLVSDARDAAAQVHAAAGGLARVAGSTLRGGAGVVEPVAANRAPIVERSPQARWARATASVPTSEWDRVAANAGGTANSLFIATVTGLLRSSGYAPVGDPIKVGIPVDRRDGEDDPRTNATAGVSIVLTDEPVPGGTLHTIRRACKQAFVALAAGQRPAIAHLQSMVWLIPPAWLVGMVTAGDGMPDAMVSNLGAVPAAAGQLDGATACRFVFRGMAQGVDPNLPYRFGDGVQSWLTRTDDRVTFAVFGCDEEYFDSDEHLRTLLDDELTAWGLVHEVW</sequence>
<dbReference type="InterPro" id="IPR023213">
    <property type="entry name" value="CAT-like_dom_sf"/>
</dbReference>
<organism evidence="1 2">
    <name type="scientific">Gordonia aquimaris</name>
    <dbReference type="NCBI Taxonomy" id="2984863"/>
    <lineage>
        <taxon>Bacteria</taxon>
        <taxon>Bacillati</taxon>
        <taxon>Actinomycetota</taxon>
        <taxon>Actinomycetes</taxon>
        <taxon>Mycobacteriales</taxon>
        <taxon>Gordoniaceae</taxon>
        <taxon>Gordonia</taxon>
    </lineage>
</organism>
<protein>
    <recommendedName>
        <fullName evidence="3">Condensation domain-containing protein</fullName>
    </recommendedName>
</protein>
<reference evidence="1" key="1">
    <citation type="submission" date="2022-10" db="EMBL/GenBank/DDBJ databases">
        <title>WGS of marine actinomycetes from Thailand.</title>
        <authorList>
            <person name="Thawai C."/>
        </authorList>
    </citation>
    <scope>NUCLEOTIDE SEQUENCE</scope>
    <source>
        <strain evidence="1">SW21</strain>
    </source>
</reference>
<dbReference type="Gene3D" id="3.30.559.30">
    <property type="entry name" value="Nonribosomal peptide synthetase, condensation domain"/>
    <property type="match status" value="1"/>
</dbReference>
<accession>A0A9X3D179</accession>
<evidence type="ECO:0000313" key="2">
    <source>
        <dbReference type="Proteomes" id="UP001143347"/>
    </source>
</evidence>
<comment type="caution">
    <text evidence="1">The sequence shown here is derived from an EMBL/GenBank/DDBJ whole genome shotgun (WGS) entry which is preliminary data.</text>
</comment>
<dbReference type="Gene3D" id="3.30.559.10">
    <property type="entry name" value="Chloramphenicol acetyltransferase-like domain"/>
    <property type="match status" value="1"/>
</dbReference>